<dbReference type="EMBL" id="UYJE01000898">
    <property type="protein sequence ID" value="VDH97484.1"/>
    <property type="molecule type" value="Genomic_DNA"/>
</dbReference>
<gene>
    <name evidence="2" type="ORF">MGAL_10B044383</name>
</gene>
<feature type="region of interest" description="Disordered" evidence="1">
    <location>
        <begin position="107"/>
        <end position="188"/>
    </location>
</feature>
<feature type="compositionally biased region" description="Polar residues" evidence="1">
    <location>
        <begin position="179"/>
        <end position="188"/>
    </location>
</feature>
<reference evidence="2" key="1">
    <citation type="submission" date="2018-11" db="EMBL/GenBank/DDBJ databases">
        <authorList>
            <person name="Alioto T."/>
            <person name="Alioto T."/>
        </authorList>
    </citation>
    <scope>NUCLEOTIDE SEQUENCE</scope>
</reference>
<evidence type="ECO:0000313" key="2">
    <source>
        <dbReference type="EMBL" id="VDH97484.1"/>
    </source>
</evidence>
<organism evidence="2 3">
    <name type="scientific">Mytilus galloprovincialis</name>
    <name type="common">Mediterranean mussel</name>
    <dbReference type="NCBI Taxonomy" id="29158"/>
    <lineage>
        <taxon>Eukaryota</taxon>
        <taxon>Metazoa</taxon>
        <taxon>Spiralia</taxon>
        <taxon>Lophotrochozoa</taxon>
        <taxon>Mollusca</taxon>
        <taxon>Bivalvia</taxon>
        <taxon>Autobranchia</taxon>
        <taxon>Pteriomorphia</taxon>
        <taxon>Mytilida</taxon>
        <taxon>Mytiloidea</taxon>
        <taxon>Mytilidae</taxon>
        <taxon>Mytilinae</taxon>
        <taxon>Mytilus</taxon>
    </lineage>
</organism>
<evidence type="ECO:0000313" key="3">
    <source>
        <dbReference type="Proteomes" id="UP000596742"/>
    </source>
</evidence>
<proteinExistence type="predicted"/>
<feature type="compositionally biased region" description="Low complexity" evidence="1">
    <location>
        <begin position="111"/>
        <end position="132"/>
    </location>
</feature>
<accession>A0A8B6BYG5</accession>
<sequence>MIYEILYSEENTAFECIRSDGHFNDIGTKNHQPDSRIPFSSEENTAFECIRSDGHFNDIGTKNHQPDSRIPFSSVNNMDSYYNNFSAENHQSNLGFSSMNDAVPFYPQGDASPGLAPSPSSSTISSADSGYSTHTEADEKAPFFQQSDASSRLASSPSSTISVTDSCYSTHPEADDGLTETTLPGQLE</sequence>
<evidence type="ECO:0000256" key="1">
    <source>
        <dbReference type="SAM" id="MobiDB-lite"/>
    </source>
</evidence>
<protein>
    <submittedName>
        <fullName evidence="2">Uncharacterized protein</fullName>
    </submittedName>
</protein>
<feature type="non-terminal residue" evidence="2">
    <location>
        <position position="1"/>
    </location>
</feature>
<name>A0A8B6BYG5_MYTGA</name>
<feature type="compositionally biased region" description="Low complexity" evidence="1">
    <location>
        <begin position="147"/>
        <end position="166"/>
    </location>
</feature>
<dbReference type="AlphaFoldDB" id="A0A8B6BYG5"/>
<dbReference type="Proteomes" id="UP000596742">
    <property type="component" value="Unassembled WGS sequence"/>
</dbReference>
<keyword evidence="3" id="KW-1185">Reference proteome</keyword>
<comment type="caution">
    <text evidence="2">The sequence shown here is derived from an EMBL/GenBank/DDBJ whole genome shotgun (WGS) entry which is preliminary data.</text>
</comment>